<feature type="compositionally biased region" description="Low complexity" evidence="1">
    <location>
        <begin position="1282"/>
        <end position="1304"/>
    </location>
</feature>
<dbReference type="EMBL" id="PFWS01000008">
    <property type="protein sequence ID" value="PJA47636.1"/>
    <property type="molecule type" value="Genomic_DNA"/>
</dbReference>
<gene>
    <name evidence="2" type="ORF">CO172_00645</name>
</gene>
<reference evidence="3" key="1">
    <citation type="submission" date="2017-09" db="EMBL/GenBank/DDBJ databases">
        <title>Depth-based differentiation of microbial function through sediment-hosted aquifers and enrichment of novel symbionts in the deep terrestrial subsurface.</title>
        <authorList>
            <person name="Probst A.J."/>
            <person name="Ladd B."/>
            <person name="Jarett J.K."/>
            <person name="Geller-Mcgrath D.E."/>
            <person name="Sieber C.M.K."/>
            <person name="Emerson J.B."/>
            <person name="Anantharaman K."/>
            <person name="Thomas B.C."/>
            <person name="Malmstrom R."/>
            <person name="Stieglmeier M."/>
            <person name="Klingl A."/>
            <person name="Woyke T."/>
            <person name="Ryan C.M."/>
            <person name="Banfield J.F."/>
        </authorList>
    </citation>
    <scope>NUCLEOTIDE SEQUENCE [LARGE SCALE GENOMIC DNA]</scope>
</reference>
<feature type="region of interest" description="Disordered" evidence="1">
    <location>
        <begin position="1200"/>
        <end position="1252"/>
    </location>
</feature>
<organism evidence="2 3">
    <name type="scientific">Candidatus Uhrbacteria bacterium CG_4_9_14_3_um_filter_36_7</name>
    <dbReference type="NCBI Taxonomy" id="1975033"/>
    <lineage>
        <taxon>Bacteria</taxon>
        <taxon>Candidatus Uhriibacteriota</taxon>
    </lineage>
</organism>
<feature type="compositionally biased region" description="Acidic residues" evidence="1">
    <location>
        <begin position="1208"/>
        <end position="1230"/>
    </location>
</feature>
<comment type="caution">
    <text evidence="2">The sequence shown here is derived from an EMBL/GenBank/DDBJ whole genome shotgun (WGS) entry which is preliminary data.</text>
</comment>
<sequence length="1304" mass="133392">GIATSGAAQFTAIGDVTPGTGAFTTLSSTGGLDLTPSANADAIDITGTNLTSAAVLDADLSAMVSGSVFDIDLDTSDITGSAALIDLTDARNHDDLASDTYDGLKISMSGNFPGSNASVIKLIDVDYSGTLGTAGASGTLYGVYSDVSGTMTAGTYAAGHFTDGTRIIDLADGTYALDATGAGRFSDDLTVTGGDITGANGDSLDIGEAADSTFTFTRNNSGVVTLTAADDDADATLGLIGGGTENVQVSIDADSEFIALATAAPTADMVTIQNSAFDSVTDGVDAMVIDMDVADNTSGDLIHLIPSFVDDDANGVAGDTWNVINIDAFTAQLADDGGGIFTNTLNAFNIGNLTESVGGDETITSTAINIGTGWDVGISFGANSIDGTYFDVAAGSGAVSMVQPDDSSTPALDIDLHGVSGALIDIDYVAEVQTGAISALDIDLTNLTNDNVNNLYGIMLNDFTPAGTGGNLYGIYQQGTNWDYGLYLEDDAYFAGSINQTTTQTQSGGATNITVTLGDDEDGDQVAGLGINATSAATGDADTLAGISIAALTSAQGGITEAAIVIGDSWDSQVYLNDTTSNIWIADTGTLTFEDPSGNDILALTDSVQAADTAFTAATINVTGNDDTAVSGDNAQYGLSIIGADNGTDTTEGADVLLRVLNNDANDGVGVGMVLGGGSGDLITGIDITAVDYGIIFSAATTDITTASNTDLTILPNGTGDTSFSIDADSVVNFTATAAPGVDMVTITNDGQSSATDGVDALAIAYDVGDNTSGSAINISPIFTDDNDDATAGDTWNVININNFNATLTADAGGTFTNILNAFNIGNLTENVSGDENITSTAIKIGTGWDDAINVGSGAFVVDVNGNTTVTLPLAASTTFAVCHDVDGAGTDVLKDCNGGVTADYAEKYPVAQGITYGQIVVPGSKMITTNDDSHGTQQIAQAVLSSEPYQGPVYGIVSNNYGDFTSAGNNIAEQDNPMPVALVGRVPVKVVSENGTISIGDFLTTSSTAGAAMKATEAGRVIGMAMENWNGEKDTIMIQVLNTWYQPPTSQASSLQGSSTDTLLTTGTVTADTLVVSGDASFEGSVKVAKHVYAGQDVAGRAKILSGDDRVEVTFADEYTYQPIVTATIRGNEAQGLEDWWIEEESTTGFIIRLDGTLLYDVEFNWIAMGVDAGKISISNGTTSDIEVYVKDGVIAESTTPILPEETPSEPVEEESTTTEETVVEEEVVNESTSQEELSDDTSSTDVQEPVVEAEPIANVVEEEVVEAVADQEPVVEESFDSAVDSSVDSSSEVVADDGLAQE</sequence>
<evidence type="ECO:0000256" key="1">
    <source>
        <dbReference type="SAM" id="MobiDB-lite"/>
    </source>
</evidence>
<evidence type="ECO:0000313" key="2">
    <source>
        <dbReference type="EMBL" id="PJA47636.1"/>
    </source>
</evidence>
<protein>
    <submittedName>
        <fullName evidence="2">Uncharacterized protein</fullName>
    </submittedName>
</protein>
<evidence type="ECO:0000313" key="3">
    <source>
        <dbReference type="Proteomes" id="UP000229749"/>
    </source>
</evidence>
<accession>A0A2M7XIA3</accession>
<proteinExistence type="predicted"/>
<name>A0A2M7XIA3_9BACT</name>
<feature type="region of interest" description="Disordered" evidence="1">
    <location>
        <begin position="1272"/>
        <end position="1304"/>
    </location>
</feature>
<dbReference type="Proteomes" id="UP000229749">
    <property type="component" value="Unassembled WGS sequence"/>
</dbReference>
<feature type="non-terminal residue" evidence="2">
    <location>
        <position position="1"/>
    </location>
</feature>